<dbReference type="InterPro" id="IPR005135">
    <property type="entry name" value="Endo/exonuclease/phosphatase"/>
</dbReference>
<evidence type="ECO:0000313" key="2">
    <source>
        <dbReference type="EMBL" id="JAV90846.1"/>
    </source>
</evidence>
<dbReference type="GO" id="GO:0003824">
    <property type="term" value="F:catalytic activity"/>
    <property type="evidence" value="ECO:0007669"/>
    <property type="project" value="InterPro"/>
</dbReference>
<dbReference type="Gene3D" id="3.60.10.10">
    <property type="entry name" value="Endonuclease/exonuclease/phosphatase"/>
    <property type="match status" value="1"/>
</dbReference>
<dbReference type="SUPFAM" id="SSF56219">
    <property type="entry name" value="DNase I-like"/>
    <property type="match status" value="1"/>
</dbReference>
<sequence>MIYESHITSVESALDKFPEARVILLGDYNLTNTTWDSDEEDGHLTAFCNRNRISELICDAFNLFGFHQFNSINNRVNDNILDLVFSNCDTSVSNCDINLVNCDSYHPALSVALHTHQGFFKCDDSNQQPVYKFNFSKAPYDQINDYIRSVDWHSLFFNGDLESNVENFYTVIRHGLVVNYIS</sequence>
<accession>A0A1Y1N3D8</accession>
<protein>
    <recommendedName>
        <fullName evidence="1">Endonuclease/exonuclease/phosphatase domain-containing protein</fullName>
    </recommendedName>
</protein>
<dbReference type="Pfam" id="PF14529">
    <property type="entry name" value="Exo_endo_phos_2"/>
    <property type="match status" value="1"/>
</dbReference>
<proteinExistence type="predicted"/>
<dbReference type="InterPro" id="IPR036691">
    <property type="entry name" value="Endo/exonu/phosph_ase_sf"/>
</dbReference>
<dbReference type="EMBL" id="GEZM01017199">
    <property type="protein sequence ID" value="JAV90846.1"/>
    <property type="molecule type" value="Transcribed_RNA"/>
</dbReference>
<reference evidence="2" key="1">
    <citation type="journal article" date="2016" name="Sci. Rep.">
        <title>Molecular characterization of firefly nuptial gifts: a multi-omics approach sheds light on postcopulatory sexual selection.</title>
        <authorList>
            <person name="Al-Wathiqui N."/>
            <person name="Fallon T.R."/>
            <person name="South A."/>
            <person name="Weng J.K."/>
            <person name="Lewis S.M."/>
        </authorList>
    </citation>
    <scope>NUCLEOTIDE SEQUENCE</scope>
</reference>
<dbReference type="AlphaFoldDB" id="A0A1Y1N3D8"/>
<organism evidence="2">
    <name type="scientific">Photinus pyralis</name>
    <name type="common">Common eastern firefly</name>
    <name type="synonym">Lampyris pyralis</name>
    <dbReference type="NCBI Taxonomy" id="7054"/>
    <lineage>
        <taxon>Eukaryota</taxon>
        <taxon>Metazoa</taxon>
        <taxon>Ecdysozoa</taxon>
        <taxon>Arthropoda</taxon>
        <taxon>Hexapoda</taxon>
        <taxon>Insecta</taxon>
        <taxon>Pterygota</taxon>
        <taxon>Neoptera</taxon>
        <taxon>Endopterygota</taxon>
        <taxon>Coleoptera</taxon>
        <taxon>Polyphaga</taxon>
        <taxon>Elateriformia</taxon>
        <taxon>Elateroidea</taxon>
        <taxon>Lampyridae</taxon>
        <taxon>Lampyrinae</taxon>
        <taxon>Photinus</taxon>
    </lineage>
</organism>
<evidence type="ECO:0000259" key="1">
    <source>
        <dbReference type="Pfam" id="PF14529"/>
    </source>
</evidence>
<feature type="domain" description="Endonuclease/exonuclease/phosphatase" evidence="1">
    <location>
        <begin position="7"/>
        <end position="108"/>
    </location>
</feature>
<name>A0A1Y1N3D8_PHOPY</name>